<dbReference type="Proteomes" id="UP000251960">
    <property type="component" value="Chromosome 5"/>
</dbReference>
<feature type="compositionally biased region" description="Basic and acidic residues" evidence="1">
    <location>
        <begin position="112"/>
        <end position="122"/>
    </location>
</feature>
<name>A0A3L6EV21_MAIZE</name>
<protein>
    <submittedName>
        <fullName evidence="2">Uncharacterized protein</fullName>
    </submittedName>
</protein>
<reference evidence="2 3" key="1">
    <citation type="journal article" date="2018" name="Nat. Genet.">
        <title>Extensive intraspecific gene order and gene structural variations between Mo17 and other maize genomes.</title>
        <authorList>
            <person name="Sun S."/>
            <person name="Zhou Y."/>
            <person name="Chen J."/>
            <person name="Shi J."/>
            <person name="Zhao H."/>
            <person name="Zhao H."/>
            <person name="Song W."/>
            <person name="Zhang M."/>
            <person name="Cui Y."/>
            <person name="Dong X."/>
            <person name="Liu H."/>
            <person name="Ma X."/>
            <person name="Jiao Y."/>
            <person name="Wang B."/>
            <person name="Wei X."/>
            <person name="Stein J.C."/>
            <person name="Glaubitz J.C."/>
            <person name="Lu F."/>
            <person name="Yu G."/>
            <person name="Liang C."/>
            <person name="Fengler K."/>
            <person name="Li B."/>
            <person name="Rafalski A."/>
            <person name="Schnable P.S."/>
            <person name="Ware D.H."/>
            <person name="Buckler E.S."/>
            <person name="Lai J."/>
        </authorList>
    </citation>
    <scope>NUCLEOTIDE SEQUENCE [LARGE SCALE GENOMIC DNA]</scope>
    <source>
        <strain evidence="3">cv. Missouri 17</strain>
        <tissue evidence="2">Seedling</tissue>
    </source>
</reference>
<gene>
    <name evidence="2" type="ORF">Zm00014a_014463</name>
</gene>
<organism evidence="2 3">
    <name type="scientific">Zea mays</name>
    <name type="common">Maize</name>
    <dbReference type="NCBI Taxonomy" id="4577"/>
    <lineage>
        <taxon>Eukaryota</taxon>
        <taxon>Viridiplantae</taxon>
        <taxon>Streptophyta</taxon>
        <taxon>Embryophyta</taxon>
        <taxon>Tracheophyta</taxon>
        <taxon>Spermatophyta</taxon>
        <taxon>Magnoliopsida</taxon>
        <taxon>Liliopsida</taxon>
        <taxon>Poales</taxon>
        <taxon>Poaceae</taxon>
        <taxon>PACMAD clade</taxon>
        <taxon>Panicoideae</taxon>
        <taxon>Andropogonodae</taxon>
        <taxon>Andropogoneae</taxon>
        <taxon>Tripsacinae</taxon>
        <taxon>Zea</taxon>
    </lineage>
</organism>
<dbReference type="AlphaFoldDB" id="A0A3L6EV21"/>
<evidence type="ECO:0000313" key="3">
    <source>
        <dbReference type="Proteomes" id="UP000251960"/>
    </source>
</evidence>
<accession>A0A3L6EV21</accession>
<sequence length="134" mass="14525">MGEVRPRLDLSTIYSIEDDDVNSAGGSSTGAWAAPKQPKMESVRRCGRPCSEAGSSLAPGPARRGGDVRAQVEAGGAEQVHVVGRELALQARPWRVDAGPRVELRPRRVAEEVRHHPEDGRQLRRRRVPSGDCG</sequence>
<evidence type="ECO:0000313" key="2">
    <source>
        <dbReference type="EMBL" id="PWZ24423.1"/>
    </source>
</evidence>
<feature type="compositionally biased region" description="Low complexity" evidence="1">
    <location>
        <begin position="23"/>
        <end position="34"/>
    </location>
</feature>
<proteinExistence type="predicted"/>
<comment type="caution">
    <text evidence="2">The sequence shown here is derived from an EMBL/GenBank/DDBJ whole genome shotgun (WGS) entry which is preliminary data.</text>
</comment>
<evidence type="ECO:0000256" key="1">
    <source>
        <dbReference type="SAM" id="MobiDB-lite"/>
    </source>
</evidence>
<feature type="region of interest" description="Disordered" evidence="1">
    <location>
        <begin position="112"/>
        <end position="134"/>
    </location>
</feature>
<dbReference type="EMBL" id="NCVQ01000006">
    <property type="protein sequence ID" value="PWZ24423.1"/>
    <property type="molecule type" value="Genomic_DNA"/>
</dbReference>
<feature type="region of interest" description="Disordered" evidence="1">
    <location>
        <begin position="18"/>
        <end position="66"/>
    </location>
</feature>